<sequence length="370" mass="42588">MQETLWLSTIYNYFTKSTQLVFRDYMYQPFYVTVNNIYKEFPSFSELLLMATIKTEAIPIVLTAFPTIAPNMLANPYTGSFFTDIIKGTQSLAAWWIGLKHGTKEYELHRPVSDILKGVCKITLLSQGVGNVFIRDSMCEIPARAFLDAMTIMKTNQLDRTDINSWYDTIINAEFWIDTLRKAELKVLAGKITADNIVKPTINFISPLATQIFDKLGLSTLLEFINNKHTLFLDNIPLLPIASPGSMLKEIFTSSVIMPLVRISGYIKTDECVLIQYGDKYFYKKFMDIYESAINQNISIEYKYDANSLNTNNLDKNYCNNKTDIPLEISLKDLFSQNKDNSLIIHYHESDDFLSKINLNLTEEFWKEEL</sequence>
<organism evidence="1 2">
    <name type="scientific">Candidatus Jidaibacter acanthamoebae</name>
    <dbReference type="NCBI Taxonomy" id="86105"/>
    <lineage>
        <taxon>Bacteria</taxon>
        <taxon>Pseudomonadati</taxon>
        <taxon>Pseudomonadota</taxon>
        <taxon>Alphaproteobacteria</taxon>
        <taxon>Rickettsiales</taxon>
        <taxon>Candidatus Midichloriaceae</taxon>
        <taxon>Candidatus Jidaibacter</taxon>
    </lineage>
</organism>
<protein>
    <submittedName>
        <fullName evidence="1">Uncharacterized protein</fullName>
    </submittedName>
</protein>
<comment type="caution">
    <text evidence="1">The sequence shown here is derived from an EMBL/GenBank/DDBJ whole genome shotgun (WGS) entry which is preliminary data.</text>
</comment>
<dbReference type="Proteomes" id="UP000031258">
    <property type="component" value="Unassembled WGS sequence"/>
</dbReference>
<name>A0A0C1MSX1_9RICK</name>
<dbReference type="AlphaFoldDB" id="A0A0C1MSX1"/>
<gene>
    <name evidence="1" type="ORF">NF27_EM00080</name>
</gene>
<dbReference type="EMBL" id="JSWE01000113">
    <property type="protein sequence ID" value="KIE05182.1"/>
    <property type="molecule type" value="Genomic_DNA"/>
</dbReference>
<proteinExistence type="predicted"/>
<reference evidence="1 2" key="1">
    <citation type="submission" date="2014-11" db="EMBL/GenBank/DDBJ databases">
        <title>A Rickettsiales Symbiont of Amoebae With Ancient Features.</title>
        <authorList>
            <person name="Schulz F."/>
            <person name="Martijn J."/>
            <person name="Wascher F."/>
            <person name="Kostanjsek R."/>
            <person name="Ettema T.J."/>
            <person name="Horn M."/>
        </authorList>
    </citation>
    <scope>NUCLEOTIDE SEQUENCE [LARGE SCALE GENOMIC DNA]</scope>
    <source>
        <strain evidence="1 2">UWC36</strain>
    </source>
</reference>
<evidence type="ECO:0000313" key="1">
    <source>
        <dbReference type="EMBL" id="KIE05182.1"/>
    </source>
</evidence>
<evidence type="ECO:0000313" key="2">
    <source>
        <dbReference type="Proteomes" id="UP000031258"/>
    </source>
</evidence>
<keyword evidence="2" id="KW-1185">Reference proteome</keyword>
<accession>A0A0C1MSX1</accession>